<sequence length="168" mass="18918">MIQIRPATAADVPLIRAFIQELADYEREPDAVKITEAELLRDGFSDAGERYFACLIAEQDGEPAGFALYFPIYSTWRGRSLHLEDLFVRPAFRRLGIGRALLQRVAALAVERGCARLQWDVLAWNEPAIAVYRSLNAEMLDEWRRMRVADTSLAALSAAADTEEKTKS</sequence>
<dbReference type="Proteomes" id="UP000290253">
    <property type="component" value="Unassembled WGS sequence"/>
</dbReference>
<accession>A0A4V1NVU1</accession>
<dbReference type="RefSeq" id="WP_129206882.1">
    <property type="nucleotide sequence ID" value="NZ_BMGU01000001.1"/>
</dbReference>
<comment type="caution">
    <text evidence="5">The sequence shown here is derived from an EMBL/GenBank/DDBJ whole genome shotgun (WGS) entry which is preliminary data.</text>
</comment>
<gene>
    <name evidence="5" type="ORF">ESZ00_04050</name>
</gene>
<dbReference type="InterPro" id="IPR051016">
    <property type="entry name" value="Diverse_Substrate_AcTransf"/>
</dbReference>
<dbReference type="SUPFAM" id="SSF55729">
    <property type="entry name" value="Acyl-CoA N-acyltransferases (Nat)"/>
    <property type="match status" value="1"/>
</dbReference>
<evidence type="ECO:0000313" key="6">
    <source>
        <dbReference type="Proteomes" id="UP000290253"/>
    </source>
</evidence>
<evidence type="ECO:0000259" key="4">
    <source>
        <dbReference type="PROSITE" id="PS51186"/>
    </source>
</evidence>
<organism evidence="5 6">
    <name type="scientific">Silvibacterium dinghuense</name>
    <dbReference type="NCBI Taxonomy" id="1560006"/>
    <lineage>
        <taxon>Bacteria</taxon>
        <taxon>Pseudomonadati</taxon>
        <taxon>Acidobacteriota</taxon>
        <taxon>Terriglobia</taxon>
        <taxon>Terriglobales</taxon>
        <taxon>Acidobacteriaceae</taxon>
        <taxon>Silvibacterium</taxon>
    </lineage>
</organism>
<dbReference type="PANTHER" id="PTHR10545:SF29">
    <property type="entry name" value="GH14572P-RELATED"/>
    <property type="match status" value="1"/>
</dbReference>
<keyword evidence="6" id="KW-1185">Reference proteome</keyword>
<keyword evidence="2 5" id="KW-0808">Transferase</keyword>
<dbReference type="AlphaFoldDB" id="A0A4V1NVU1"/>
<dbReference type="OrthoDB" id="9792929at2"/>
<dbReference type="InterPro" id="IPR000182">
    <property type="entry name" value="GNAT_dom"/>
</dbReference>
<evidence type="ECO:0000256" key="2">
    <source>
        <dbReference type="ARBA" id="ARBA00022679"/>
    </source>
</evidence>
<feature type="domain" description="N-acetyltransferase" evidence="4">
    <location>
        <begin position="2"/>
        <end position="151"/>
    </location>
</feature>
<evidence type="ECO:0000313" key="5">
    <source>
        <dbReference type="EMBL" id="RXS97102.1"/>
    </source>
</evidence>
<dbReference type="PROSITE" id="PS51186">
    <property type="entry name" value="GNAT"/>
    <property type="match status" value="1"/>
</dbReference>
<comment type="similarity">
    <text evidence="1">Belongs to the acetyltransferase family.</text>
</comment>
<dbReference type="CDD" id="cd04301">
    <property type="entry name" value="NAT_SF"/>
    <property type="match status" value="1"/>
</dbReference>
<dbReference type="InterPro" id="IPR016181">
    <property type="entry name" value="Acyl_CoA_acyltransferase"/>
</dbReference>
<dbReference type="EMBL" id="SDMK01000001">
    <property type="protein sequence ID" value="RXS97102.1"/>
    <property type="molecule type" value="Genomic_DNA"/>
</dbReference>
<evidence type="ECO:0000256" key="1">
    <source>
        <dbReference type="ARBA" id="ARBA00008694"/>
    </source>
</evidence>
<proteinExistence type="inferred from homology"/>
<reference evidence="5 6" key="1">
    <citation type="journal article" date="2016" name="Int. J. Syst. Evol. Microbiol.">
        <title>Acidipila dinghuensis sp. nov., an acidobacterium isolated from forest soil.</title>
        <authorList>
            <person name="Jiang Y.W."/>
            <person name="Wang J."/>
            <person name="Chen M.H."/>
            <person name="Lv Y.Y."/>
            <person name="Qiu L.H."/>
        </authorList>
    </citation>
    <scope>NUCLEOTIDE SEQUENCE [LARGE SCALE GENOMIC DNA]</scope>
    <source>
        <strain evidence="5 6">DHOF10</strain>
    </source>
</reference>
<name>A0A4V1NVU1_9BACT</name>
<protein>
    <submittedName>
        <fullName evidence="5">GNAT family N-acetyltransferase</fullName>
    </submittedName>
</protein>
<dbReference type="PANTHER" id="PTHR10545">
    <property type="entry name" value="DIAMINE N-ACETYLTRANSFERASE"/>
    <property type="match status" value="1"/>
</dbReference>
<evidence type="ECO:0000256" key="3">
    <source>
        <dbReference type="ARBA" id="ARBA00023315"/>
    </source>
</evidence>
<dbReference type="FunFam" id="3.40.630.30:FF:000064">
    <property type="entry name" value="GNAT family acetyltransferase"/>
    <property type="match status" value="1"/>
</dbReference>
<keyword evidence="3" id="KW-0012">Acyltransferase</keyword>
<dbReference type="GO" id="GO:0008080">
    <property type="term" value="F:N-acetyltransferase activity"/>
    <property type="evidence" value="ECO:0007669"/>
    <property type="project" value="TreeGrafter"/>
</dbReference>
<dbReference type="Gene3D" id="3.40.630.30">
    <property type="match status" value="1"/>
</dbReference>
<dbReference type="Pfam" id="PF00583">
    <property type="entry name" value="Acetyltransf_1"/>
    <property type="match status" value="1"/>
</dbReference>